<sequence>MIDTPLFRPSRRAVVGGALAIGLLPRTGIAAPTSRLFAGTYAQEGGAGLVSLAAEQGGWTAGAADAAIRNASFGVVSRRHRLRYLLDEQQKGTMGVYDASLRQVAVSSTMGADPCHIALSEDGTLLAAANYSSGSVALWALNPATGLPTGRPAVAQHQGSGPDAKRQAGPHAHWVGFDRSGDILHSVDLGADAVFSHHIDRAAGRIAKTSIAYRAVAGSGPRHLVRHPRLPVAYLVAELANTVTVLRSGADGSFARRAEVSTLPAGFSGTSYAAHIAVNAAGTRLYVSNRGHDSIAVFAIGATGDLSLLQHVGCGGHWPRFFLLMEDRNAMLIANERSGGIARLPLERDGRLRPAVGTTPVPGVVFLTE</sequence>
<protein>
    <submittedName>
        <fullName evidence="3">6-phosphogluconolactonase</fullName>
    </submittedName>
</protein>
<organism evidence="3 4">
    <name type="scientific">Sphingomonas melonis</name>
    <dbReference type="NCBI Taxonomy" id="152682"/>
    <lineage>
        <taxon>Bacteria</taxon>
        <taxon>Pseudomonadati</taxon>
        <taxon>Pseudomonadota</taxon>
        <taxon>Alphaproteobacteria</taxon>
        <taxon>Sphingomonadales</taxon>
        <taxon>Sphingomonadaceae</taxon>
        <taxon>Sphingomonas</taxon>
    </lineage>
</organism>
<dbReference type="SUPFAM" id="SSF51004">
    <property type="entry name" value="C-terminal (heme d1) domain of cytochrome cd1-nitrite reductase"/>
    <property type="match status" value="1"/>
</dbReference>
<dbReference type="InterPro" id="IPR015943">
    <property type="entry name" value="WD40/YVTN_repeat-like_dom_sf"/>
</dbReference>
<proteinExistence type="inferred from homology"/>
<accession>A0A0D1KY67</accession>
<dbReference type="GO" id="GO:0017057">
    <property type="term" value="F:6-phosphogluconolactonase activity"/>
    <property type="evidence" value="ECO:0007669"/>
    <property type="project" value="TreeGrafter"/>
</dbReference>
<dbReference type="PANTHER" id="PTHR30344:SF1">
    <property type="entry name" value="6-PHOSPHOGLUCONOLACTONASE"/>
    <property type="match status" value="1"/>
</dbReference>
<dbReference type="AlphaFoldDB" id="A0A0D1KY67"/>
<keyword evidence="2" id="KW-0119">Carbohydrate metabolism</keyword>
<dbReference type="PANTHER" id="PTHR30344">
    <property type="entry name" value="6-PHOSPHOGLUCONOLACTONASE-RELATED"/>
    <property type="match status" value="1"/>
</dbReference>
<name>A0A0D1KY67_9SPHN</name>
<evidence type="ECO:0000313" key="4">
    <source>
        <dbReference type="Proteomes" id="UP000033203"/>
    </source>
</evidence>
<comment type="caution">
    <text evidence="3">The sequence shown here is derived from an EMBL/GenBank/DDBJ whole genome shotgun (WGS) entry which is preliminary data.</text>
</comment>
<gene>
    <name evidence="3" type="ORF">SR41_04395</name>
</gene>
<dbReference type="Pfam" id="PF10282">
    <property type="entry name" value="Lactonase"/>
    <property type="match status" value="1"/>
</dbReference>
<reference evidence="3 4" key="1">
    <citation type="submission" date="2015-01" db="EMBL/GenBank/DDBJ databases">
        <title>Genome of Sphingomonas taxi strain 30a.</title>
        <authorList>
            <person name="Eevers N."/>
            <person name="Van Hamme J."/>
            <person name="Bottos E."/>
            <person name="Weyens N."/>
            <person name="Vangronsveld J."/>
        </authorList>
    </citation>
    <scope>NUCLEOTIDE SEQUENCE [LARGE SCALE GENOMIC DNA]</scope>
    <source>
        <strain evidence="3 4">30a</strain>
    </source>
</reference>
<dbReference type="InterPro" id="IPR011048">
    <property type="entry name" value="Haem_d1_sf"/>
</dbReference>
<dbReference type="PATRIC" id="fig|1549858.7.peg.47"/>
<dbReference type="Gene3D" id="2.130.10.10">
    <property type="entry name" value="YVTN repeat-like/Quinoprotein amine dehydrogenase"/>
    <property type="match status" value="1"/>
</dbReference>
<dbReference type="InterPro" id="IPR019405">
    <property type="entry name" value="Lactonase_7-beta_prop"/>
</dbReference>
<comment type="similarity">
    <text evidence="1">Belongs to the cycloisomerase 2 family.</text>
</comment>
<dbReference type="InterPro" id="IPR050282">
    <property type="entry name" value="Cycloisomerase_2"/>
</dbReference>
<evidence type="ECO:0000256" key="2">
    <source>
        <dbReference type="ARBA" id="ARBA00022526"/>
    </source>
</evidence>
<dbReference type="Proteomes" id="UP000033203">
    <property type="component" value="Unassembled WGS sequence"/>
</dbReference>
<evidence type="ECO:0000313" key="3">
    <source>
        <dbReference type="EMBL" id="KIU29259.1"/>
    </source>
</evidence>
<dbReference type="GO" id="GO:0006006">
    <property type="term" value="P:glucose metabolic process"/>
    <property type="evidence" value="ECO:0007669"/>
    <property type="project" value="UniProtKB-KW"/>
</dbReference>
<evidence type="ECO:0000256" key="1">
    <source>
        <dbReference type="ARBA" id="ARBA00005564"/>
    </source>
</evidence>
<keyword evidence="2" id="KW-0313">Glucose metabolism</keyword>
<dbReference type="EMBL" id="JXTP01000018">
    <property type="protein sequence ID" value="KIU29259.1"/>
    <property type="molecule type" value="Genomic_DNA"/>
</dbReference>